<dbReference type="EMBL" id="GBRH01166770">
    <property type="protein sequence ID" value="JAE31126.1"/>
    <property type="molecule type" value="Transcribed_RNA"/>
</dbReference>
<accession>A0A0A9H8H8</accession>
<organism evidence="1">
    <name type="scientific">Arundo donax</name>
    <name type="common">Giant reed</name>
    <name type="synonym">Donax arundinaceus</name>
    <dbReference type="NCBI Taxonomy" id="35708"/>
    <lineage>
        <taxon>Eukaryota</taxon>
        <taxon>Viridiplantae</taxon>
        <taxon>Streptophyta</taxon>
        <taxon>Embryophyta</taxon>
        <taxon>Tracheophyta</taxon>
        <taxon>Spermatophyta</taxon>
        <taxon>Magnoliopsida</taxon>
        <taxon>Liliopsida</taxon>
        <taxon>Poales</taxon>
        <taxon>Poaceae</taxon>
        <taxon>PACMAD clade</taxon>
        <taxon>Arundinoideae</taxon>
        <taxon>Arundineae</taxon>
        <taxon>Arundo</taxon>
    </lineage>
</organism>
<protein>
    <submittedName>
        <fullName evidence="1">Uncharacterized protein</fullName>
    </submittedName>
</protein>
<reference evidence="1" key="2">
    <citation type="journal article" date="2015" name="Data Brief">
        <title>Shoot transcriptome of the giant reed, Arundo donax.</title>
        <authorList>
            <person name="Barrero R.A."/>
            <person name="Guerrero F.D."/>
            <person name="Moolhuijzen P."/>
            <person name="Goolsby J.A."/>
            <person name="Tidwell J."/>
            <person name="Bellgard S.E."/>
            <person name="Bellgard M.I."/>
        </authorList>
    </citation>
    <scope>NUCLEOTIDE SEQUENCE</scope>
    <source>
        <tissue evidence="1">Shoot tissue taken approximately 20 cm above the soil surface</tissue>
    </source>
</reference>
<reference evidence="1" key="1">
    <citation type="submission" date="2014-09" db="EMBL/GenBank/DDBJ databases">
        <authorList>
            <person name="Magalhaes I.L.F."/>
            <person name="Oliveira U."/>
            <person name="Santos F.R."/>
            <person name="Vidigal T.H.D.A."/>
            <person name="Brescovit A.D."/>
            <person name="Santos A.J."/>
        </authorList>
    </citation>
    <scope>NUCLEOTIDE SEQUENCE</scope>
    <source>
        <tissue evidence="1">Shoot tissue taken approximately 20 cm above the soil surface</tissue>
    </source>
</reference>
<name>A0A0A9H8H8_ARUDO</name>
<proteinExistence type="predicted"/>
<evidence type="ECO:0000313" key="1">
    <source>
        <dbReference type="EMBL" id="JAE31126.1"/>
    </source>
</evidence>
<dbReference type="AlphaFoldDB" id="A0A0A9H8H8"/>
<sequence>MVMEHIKAKLVWLDYEEHIKLAGEPRRKPGRPQ</sequence>